<gene>
    <name evidence="1" type="ORF">T190423A01A_110018</name>
</gene>
<dbReference type="Proteomes" id="UP001497527">
    <property type="component" value="Unassembled WGS sequence"/>
</dbReference>
<evidence type="ECO:0000313" key="2">
    <source>
        <dbReference type="Proteomes" id="UP001497527"/>
    </source>
</evidence>
<protein>
    <recommendedName>
        <fullName evidence="3">50S ribosomal protein L34</fullName>
    </recommendedName>
</protein>
<reference evidence="1 2" key="1">
    <citation type="submission" date="2024-05" db="EMBL/GenBank/DDBJ databases">
        <authorList>
            <person name="Duchaud E."/>
        </authorList>
    </citation>
    <scope>NUCLEOTIDE SEQUENCE [LARGE SCALE GENOMIC DNA]</scope>
    <source>
        <strain evidence="1">Ena-SAMPLE-TAB-13-05-2024-13:56:06:370-140308</strain>
    </source>
</reference>
<accession>A0ABM9P6I8</accession>
<comment type="caution">
    <text evidence="1">The sequence shown here is derived from an EMBL/GenBank/DDBJ whole genome shotgun (WGS) entry which is preliminary data.</text>
</comment>
<keyword evidence="2" id="KW-1185">Reference proteome</keyword>
<dbReference type="EMBL" id="CAXJIO010000002">
    <property type="protein sequence ID" value="CAL2101128.1"/>
    <property type="molecule type" value="Genomic_DNA"/>
</dbReference>
<proteinExistence type="predicted"/>
<organism evidence="1 2">
    <name type="scientific">Tenacibaculum polynesiense</name>
    <dbReference type="NCBI Taxonomy" id="3137857"/>
    <lineage>
        <taxon>Bacteria</taxon>
        <taxon>Pseudomonadati</taxon>
        <taxon>Bacteroidota</taxon>
        <taxon>Flavobacteriia</taxon>
        <taxon>Flavobacteriales</taxon>
        <taxon>Flavobacteriaceae</taxon>
        <taxon>Tenacibaculum</taxon>
    </lineage>
</organism>
<name>A0ABM9P6I8_9FLAO</name>
<evidence type="ECO:0008006" key="3">
    <source>
        <dbReference type="Google" id="ProtNLM"/>
    </source>
</evidence>
<sequence length="45" mass="5769">MLQPKLVKNTNLKYYETKHFKPKRGKRIIKRRFKKRTRWSYCRLE</sequence>
<evidence type="ECO:0000313" key="1">
    <source>
        <dbReference type="EMBL" id="CAL2101128.1"/>
    </source>
</evidence>